<reference evidence="1" key="1">
    <citation type="submission" date="2021-01" db="EMBL/GenBank/DDBJ databases">
        <title>Metabolic potential, ecology and presence of endohyphal bacteria is reflected in genomic diversity of Mucoromycotina.</title>
        <authorList>
            <person name="Muszewska A."/>
            <person name="Okrasinska A."/>
            <person name="Steczkiewicz K."/>
            <person name="Drgas O."/>
            <person name="Orlowska M."/>
            <person name="Perlinska-Lenart U."/>
            <person name="Aleksandrzak-Piekarczyk T."/>
            <person name="Szatraj K."/>
            <person name="Zielenkiewicz U."/>
            <person name="Pilsyk S."/>
            <person name="Malc E."/>
            <person name="Mieczkowski P."/>
            <person name="Kruszewska J.S."/>
            <person name="Biernat P."/>
            <person name="Pawlowska J."/>
        </authorList>
    </citation>
    <scope>NUCLEOTIDE SEQUENCE</scope>
    <source>
        <strain evidence="1">WA0000018081</strain>
    </source>
</reference>
<gene>
    <name evidence="1" type="ORF">INT48_001981</name>
</gene>
<protein>
    <submittedName>
        <fullName evidence="1">Uncharacterized protein</fullName>
    </submittedName>
</protein>
<dbReference type="EMBL" id="JAEPRE010000376">
    <property type="protein sequence ID" value="KAG2228707.1"/>
    <property type="molecule type" value="Genomic_DNA"/>
</dbReference>
<evidence type="ECO:0000313" key="2">
    <source>
        <dbReference type="Proteomes" id="UP000613177"/>
    </source>
</evidence>
<dbReference type="Proteomes" id="UP000613177">
    <property type="component" value="Unassembled WGS sequence"/>
</dbReference>
<keyword evidence="2" id="KW-1185">Reference proteome</keyword>
<evidence type="ECO:0000313" key="1">
    <source>
        <dbReference type="EMBL" id="KAG2228707.1"/>
    </source>
</evidence>
<proteinExistence type="predicted"/>
<dbReference type="AlphaFoldDB" id="A0A8H7SG81"/>
<comment type="caution">
    <text evidence="1">The sequence shown here is derived from an EMBL/GenBank/DDBJ whole genome shotgun (WGS) entry which is preliminary data.</text>
</comment>
<name>A0A8H7SG81_9FUNG</name>
<organism evidence="1 2">
    <name type="scientific">Thamnidium elegans</name>
    <dbReference type="NCBI Taxonomy" id="101142"/>
    <lineage>
        <taxon>Eukaryota</taxon>
        <taxon>Fungi</taxon>
        <taxon>Fungi incertae sedis</taxon>
        <taxon>Mucoromycota</taxon>
        <taxon>Mucoromycotina</taxon>
        <taxon>Mucoromycetes</taxon>
        <taxon>Mucorales</taxon>
        <taxon>Mucorineae</taxon>
        <taxon>Mucoraceae</taxon>
        <taxon>Thamnidium</taxon>
    </lineage>
</organism>
<sequence>MLSLKAKDNAAAITDKTLDLIKESTLREMDNVMLSNIYIEIDVDQNELIEKEAANIDTEEFMGTSKEAQF</sequence>
<accession>A0A8H7SG81</accession>